<evidence type="ECO:0000256" key="1">
    <source>
        <dbReference type="ARBA" id="ARBA00001947"/>
    </source>
</evidence>
<name>A0ABY7JT78_9FIRM</name>
<dbReference type="EMBL" id="CP114052">
    <property type="protein sequence ID" value="WAW15676.1"/>
    <property type="molecule type" value="Genomic_DNA"/>
</dbReference>
<keyword evidence="2" id="KW-0479">Metal-binding</keyword>
<gene>
    <name evidence="5" type="ORF">O0R46_04300</name>
</gene>
<sequence length="415" mass="49047">MEKYYLNRYQKINDTQIMKIENLEDGRTGIILKENIFFPGGGGQDADKGKLYVIKDYNQSYKYELIDIYTNNEGETVNVIDTNQSEIFCEGEKAKQVLDWTHRLDGMQQHSGQHLLSGCFYEKFSRNTKSLHIGNDISQLDIEGEFTQEMIYEIEDMANEIIKESREIKNYKLDREQKSTFTTRRPLPETEDDIRILEIENLDINACCGVHLENTNEIAMIKIVKFYKHKSNTRIEYLAGNRVISYLLNRDRKLKVILDQFKSGEDTIIQTLTNTVQKKERIEESFKNINDKYTNLLINKFEKEIEKSQSGLKILKINLVNEDKNTIYTIANKLQKNEDILIIISNKINKIYNYLIVTEKYTSQKYKIKLKDDFQYMKDKYELKGGGSSFKIEFILENEKNIDNINNYIYYKYWK</sequence>
<dbReference type="Proteomes" id="UP001164187">
    <property type="component" value="Chromosome"/>
</dbReference>
<dbReference type="Gene3D" id="2.40.30.130">
    <property type="match status" value="1"/>
</dbReference>
<keyword evidence="6" id="KW-1185">Reference proteome</keyword>
<dbReference type="InterPro" id="IPR051335">
    <property type="entry name" value="Alanyl-tRNA_Editing_Enzymes"/>
</dbReference>
<dbReference type="PANTHER" id="PTHR43462:SF1">
    <property type="entry name" value="ALANYL-TRNA EDITING PROTEIN AARSD1"/>
    <property type="match status" value="1"/>
</dbReference>
<dbReference type="SMART" id="SM00863">
    <property type="entry name" value="tRNA_SAD"/>
    <property type="match status" value="1"/>
</dbReference>
<dbReference type="InterPro" id="IPR009000">
    <property type="entry name" value="Transl_B-barrel_sf"/>
</dbReference>
<dbReference type="PANTHER" id="PTHR43462">
    <property type="entry name" value="ALANYL-TRNA EDITING PROTEIN"/>
    <property type="match status" value="1"/>
</dbReference>
<feature type="domain" description="Threonyl/alanyl tRNA synthetase SAD" evidence="4">
    <location>
        <begin position="194"/>
        <end position="236"/>
    </location>
</feature>
<dbReference type="InterPro" id="IPR018163">
    <property type="entry name" value="Thr/Ala-tRNA-synth_IIc_edit"/>
</dbReference>
<reference evidence="5" key="1">
    <citation type="submission" date="2022-12" db="EMBL/GenBank/DDBJ databases">
        <title>Peptostreptococcus.</title>
        <authorList>
            <person name="Lee S.H."/>
        </authorList>
    </citation>
    <scope>NUCLEOTIDE SEQUENCE</scope>
    <source>
        <strain evidence="5">CBA3647</strain>
    </source>
</reference>
<dbReference type="SUPFAM" id="SSF50447">
    <property type="entry name" value="Translation proteins"/>
    <property type="match status" value="1"/>
</dbReference>
<organism evidence="5 6">
    <name type="scientific">Peptostreptococcus equinus</name>
    <dbReference type="NCBI Taxonomy" id="3003601"/>
    <lineage>
        <taxon>Bacteria</taxon>
        <taxon>Bacillati</taxon>
        <taxon>Bacillota</taxon>
        <taxon>Clostridia</taxon>
        <taxon>Peptostreptococcales</taxon>
        <taxon>Peptostreptococcaceae</taxon>
        <taxon>Peptostreptococcus</taxon>
    </lineage>
</organism>
<evidence type="ECO:0000313" key="6">
    <source>
        <dbReference type="Proteomes" id="UP001164187"/>
    </source>
</evidence>
<protein>
    <submittedName>
        <fullName evidence="5">Alanyl-tRNA editing protein</fullName>
    </submittedName>
</protein>
<evidence type="ECO:0000256" key="3">
    <source>
        <dbReference type="ARBA" id="ARBA00022833"/>
    </source>
</evidence>
<evidence type="ECO:0000256" key="2">
    <source>
        <dbReference type="ARBA" id="ARBA00022723"/>
    </source>
</evidence>
<dbReference type="Pfam" id="PF07973">
    <property type="entry name" value="tRNA_SAD"/>
    <property type="match status" value="1"/>
</dbReference>
<proteinExistence type="predicted"/>
<accession>A0ABY7JT78</accession>
<keyword evidence="3" id="KW-0862">Zinc</keyword>
<evidence type="ECO:0000313" key="5">
    <source>
        <dbReference type="EMBL" id="WAW15676.1"/>
    </source>
</evidence>
<evidence type="ECO:0000259" key="4">
    <source>
        <dbReference type="SMART" id="SM00863"/>
    </source>
</evidence>
<dbReference type="SUPFAM" id="SSF55186">
    <property type="entry name" value="ThrRS/AlaRS common domain"/>
    <property type="match status" value="1"/>
</dbReference>
<dbReference type="Gene3D" id="3.30.980.10">
    <property type="entry name" value="Threonyl-trna Synthetase, Chain A, domain 2"/>
    <property type="match status" value="1"/>
</dbReference>
<dbReference type="InterPro" id="IPR012947">
    <property type="entry name" value="tRNA_SAD"/>
</dbReference>
<dbReference type="RefSeq" id="WP_269312353.1">
    <property type="nucleotide sequence ID" value="NZ_CP114052.1"/>
</dbReference>
<comment type="cofactor">
    <cofactor evidence="1">
        <name>Zn(2+)</name>
        <dbReference type="ChEBI" id="CHEBI:29105"/>
    </cofactor>
</comment>